<accession>A0A922CQ10</accession>
<protein>
    <submittedName>
        <fullName evidence="2">Uncharacterized protein</fullName>
    </submittedName>
</protein>
<dbReference type="Proteomes" id="UP000791440">
    <property type="component" value="Unassembled WGS sequence"/>
</dbReference>
<keyword evidence="1" id="KW-1133">Transmembrane helix</keyword>
<evidence type="ECO:0000313" key="2">
    <source>
        <dbReference type="EMBL" id="KAG6455150.1"/>
    </source>
</evidence>
<sequence length="213" mass="22649">MLAISRVALMESVYIVASCMLLECIHRQACVMASSSAWKTEHTSCSLNSRVVVLPLGLCATKAAPTLSSCLLPSVYIWVVIPSVQYFDTSSSEEAECTSMGRLSEGCSRVCGLAERSSVTSSGRCGAVPVSLAVSIAATSFILRCRGANEASAIAAVAETVRKPLVAFTAKPLWKELSLSLTFLYLRAVCHMPAAYVTIGCITCLYIILTFSA</sequence>
<reference evidence="2" key="1">
    <citation type="journal article" date="2016" name="Insect Biochem. Mol. Biol.">
        <title>Multifaceted biological insights from a draft genome sequence of the tobacco hornworm moth, Manduca sexta.</title>
        <authorList>
            <person name="Kanost M.R."/>
            <person name="Arrese E.L."/>
            <person name="Cao X."/>
            <person name="Chen Y.R."/>
            <person name="Chellapilla S."/>
            <person name="Goldsmith M.R."/>
            <person name="Grosse-Wilde E."/>
            <person name="Heckel D.G."/>
            <person name="Herndon N."/>
            <person name="Jiang H."/>
            <person name="Papanicolaou A."/>
            <person name="Qu J."/>
            <person name="Soulages J.L."/>
            <person name="Vogel H."/>
            <person name="Walters J."/>
            <person name="Waterhouse R.M."/>
            <person name="Ahn S.J."/>
            <person name="Almeida F.C."/>
            <person name="An C."/>
            <person name="Aqrawi P."/>
            <person name="Bretschneider A."/>
            <person name="Bryant W.B."/>
            <person name="Bucks S."/>
            <person name="Chao H."/>
            <person name="Chevignon G."/>
            <person name="Christen J.M."/>
            <person name="Clarke D.F."/>
            <person name="Dittmer N.T."/>
            <person name="Ferguson L.C.F."/>
            <person name="Garavelou S."/>
            <person name="Gordon K.H.J."/>
            <person name="Gunaratna R.T."/>
            <person name="Han Y."/>
            <person name="Hauser F."/>
            <person name="He Y."/>
            <person name="Heidel-Fischer H."/>
            <person name="Hirsh A."/>
            <person name="Hu Y."/>
            <person name="Jiang H."/>
            <person name="Kalra D."/>
            <person name="Klinner C."/>
            <person name="Konig C."/>
            <person name="Kovar C."/>
            <person name="Kroll A.R."/>
            <person name="Kuwar S.S."/>
            <person name="Lee S.L."/>
            <person name="Lehman R."/>
            <person name="Li K."/>
            <person name="Li Z."/>
            <person name="Liang H."/>
            <person name="Lovelace S."/>
            <person name="Lu Z."/>
            <person name="Mansfield J.H."/>
            <person name="McCulloch K.J."/>
            <person name="Mathew T."/>
            <person name="Morton B."/>
            <person name="Muzny D.M."/>
            <person name="Neunemann D."/>
            <person name="Ongeri F."/>
            <person name="Pauchet Y."/>
            <person name="Pu L.L."/>
            <person name="Pyrousis I."/>
            <person name="Rao X.J."/>
            <person name="Redding A."/>
            <person name="Roesel C."/>
            <person name="Sanchez-Gracia A."/>
            <person name="Schaack S."/>
            <person name="Shukla A."/>
            <person name="Tetreau G."/>
            <person name="Wang Y."/>
            <person name="Xiong G.H."/>
            <person name="Traut W."/>
            <person name="Walsh T.K."/>
            <person name="Worley K.C."/>
            <person name="Wu D."/>
            <person name="Wu W."/>
            <person name="Wu Y.Q."/>
            <person name="Zhang X."/>
            <person name="Zou Z."/>
            <person name="Zucker H."/>
            <person name="Briscoe A.D."/>
            <person name="Burmester T."/>
            <person name="Clem R.J."/>
            <person name="Feyereisen R."/>
            <person name="Grimmelikhuijzen C.J.P."/>
            <person name="Hamodrakas S.J."/>
            <person name="Hansson B.S."/>
            <person name="Huguet E."/>
            <person name="Jermiin L.S."/>
            <person name="Lan Q."/>
            <person name="Lehman H.K."/>
            <person name="Lorenzen M."/>
            <person name="Merzendorfer H."/>
            <person name="Michalopoulos I."/>
            <person name="Morton D.B."/>
            <person name="Muthukrishnan S."/>
            <person name="Oakeshott J.G."/>
            <person name="Palmer W."/>
            <person name="Park Y."/>
            <person name="Passarelli A.L."/>
            <person name="Rozas J."/>
            <person name="Schwartz L.M."/>
            <person name="Smith W."/>
            <person name="Southgate A."/>
            <person name="Vilcinskas A."/>
            <person name="Vogt R."/>
            <person name="Wang P."/>
            <person name="Werren J."/>
            <person name="Yu X.Q."/>
            <person name="Zhou J.J."/>
            <person name="Brown S.J."/>
            <person name="Scherer S.E."/>
            <person name="Richards S."/>
            <person name="Blissard G.W."/>
        </authorList>
    </citation>
    <scope>NUCLEOTIDE SEQUENCE</scope>
</reference>
<dbReference type="AlphaFoldDB" id="A0A922CQ10"/>
<name>A0A922CQ10_MANSE</name>
<feature type="transmembrane region" description="Helical" evidence="1">
    <location>
        <begin position="184"/>
        <end position="209"/>
    </location>
</feature>
<keyword evidence="3" id="KW-1185">Reference proteome</keyword>
<keyword evidence="1" id="KW-0812">Transmembrane</keyword>
<organism evidence="2 3">
    <name type="scientific">Manduca sexta</name>
    <name type="common">Tobacco hawkmoth</name>
    <name type="synonym">Tobacco hornworm</name>
    <dbReference type="NCBI Taxonomy" id="7130"/>
    <lineage>
        <taxon>Eukaryota</taxon>
        <taxon>Metazoa</taxon>
        <taxon>Ecdysozoa</taxon>
        <taxon>Arthropoda</taxon>
        <taxon>Hexapoda</taxon>
        <taxon>Insecta</taxon>
        <taxon>Pterygota</taxon>
        <taxon>Neoptera</taxon>
        <taxon>Endopterygota</taxon>
        <taxon>Lepidoptera</taxon>
        <taxon>Glossata</taxon>
        <taxon>Ditrysia</taxon>
        <taxon>Bombycoidea</taxon>
        <taxon>Sphingidae</taxon>
        <taxon>Sphinginae</taxon>
        <taxon>Sphingini</taxon>
        <taxon>Manduca</taxon>
    </lineage>
</organism>
<keyword evidence="1" id="KW-0472">Membrane</keyword>
<proteinExistence type="predicted"/>
<evidence type="ECO:0000313" key="3">
    <source>
        <dbReference type="Proteomes" id="UP000791440"/>
    </source>
</evidence>
<reference evidence="2" key="2">
    <citation type="submission" date="2020-12" db="EMBL/GenBank/DDBJ databases">
        <authorList>
            <person name="Kanost M."/>
        </authorList>
    </citation>
    <scope>NUCLEOTIDE SEQUENCE</scope>
</reference>
<comment type="caution">
    <text evidence="2">The sequence shown here is derived from an EMBL/GenBank/DDBJ whole genome shotgun (WGS) entry which is preliminary data.</text>
</comment>
<dbReference type="EMBL" id="JH668484">
    <property type="protein sequence ID" value="KAG6455150.1"/>
    <property type="molecule type" value="Genomic_DNA"/>
</dbReference>
<gene>
    <name evidence="2" type="ORF">O3G_MSEX009083</name>
</gene>
<evidence type="ECO:0000256" key="1">
    <source>
        <dbReference type="SAM" id="Phobius"/>
    </source>
</evidence>